<comment type="caution">
    <text evidence="3">The sequence shown here is derived from an EMBL/GenBank/DDBJ whole genome shotgun (WGS) entry which is preliminary data.</text>
</comment>
<dbReference type="Pfam" id="PF03235">
    <property type="entry name" value="GmrSD_N"/>
    <property type="match status" value="1"/>
</dbReference>
<evidence type="ECO:0000259" key="2">
    <source>
        <dbReference type="Pfam" id="PF07510"/>
    </source>
</evidence>
<sequence>MKCARLRPQSSLRRGLVRWPASDRAFCASPTWRAWSRSRNVARKAEKRSRCISTPHSGQRCILRDSGLCSARPQMHVHHRIRPVEILRGARGFVSEKRPISEYKRCRRSKRSSRARCRSGRQLKGVRTLQEIRADAKNLRALLGGTKFSVDYYQREYGWQSEHVAELIKDLAEEFKESHRPGNDRSAVEHYHRYFLGSIIISNRDGKKFIVDGQQRLTTLTLLLIFLYRHLNDEEQKAQLADLIFSRRFGRRSFNLDIEERYACMDALFTGKPFDETGQPESVVNIYRRYQDVDEYFPEELRGEALPYFADWLIENVYLVEITVYSDADAYRIFETMNDRGLRLTPTDMLKGYLLANITDERERNEASRVWREQVRKLQEIGKGEESDGIKAWLRSQYAESIRDRKNGTRIGDFELIGSQFHRWVRDKKERMGLTNGAAFARLVKEDFSFYSRWYAYIRGEAEKNKIPGLEAIYYNAQLNFTLQHPVLLAPLRRDDSEEEIRAKLNAVATYLDILLARRIWNWRAIDYSTMQDSMFQIMREIRGQDLPALIDRLLEWLNADKETFSSNPAFRLHGMNGRQVHYLLARMTDYVETQSGRPSRFHEYIQRQGAQGYEIEHIWANQYDRHADEFSHPSDFAEYRNRLGGLLLLPKSFNASYGDLPYEEKRKHYLKQNLLAQSLHEEAYEHDPGFVRFVKESGLPFRPHAEFKKADLVERQELYRLLAEKVWSPERLLRIDPLPQ</sequence>
<dbReference type="Proteomes" id="UP000244016">
    <property type="component" value="Unassembled WGS sequence"/>
</dbReference>
<dbReference type="InterPro" id="IPR011089">
    <property type="entry name" value="GmrSD_C"/>
</dbReference>
<evidence type="ECO:0000259" key="1">
    <source>
        <dbReference type="Pfam" id="PF03235"/>
    </source>
</evidence>
<accession>A0A2T5G4G9</accession>
<proteinExistence type="predicted"/>
<name>A0A2T5G4G9_9BACL</name>
<dbReference type="AlphaFoldDB" id="A0A2T5G4G9"/>
<evidence type="ECO:0000313" key="4">
    <source>
        <dbReference type="Proteomes" id="UP000244016"/>
    </source>
</evidence>
<dbReference type="PANTHER" id="PTHR35149:SF2">
    <property type="entry name" value="DUF262 DOMAIN-CONTAINING PROTEIN"/>
    <property type="match status" value="1"/>
</dbReference>
<feature type="domain" description="GmrSD restriction endonucleases N-terminal" evidence="1">
    <location>
        <begin position="145"/>
        <end position="354"/>
    </location>
</feature>
<gene>
    <name evidence="3" type="ORF">BLITH_0504</name>
</gene>
<protein>
    <recommendedName>
        <fullName evidence="5">DUF262 domain-containing protein</fullName>
    </recommendedName>
</protein>
<feature type="domain" description="GmrSD restriction endonucleases C-terminal" evidence="2">
    <location>
        <begin position="578"/>
        <end position="679"/>
    </location>
</feature>
<evidence type="ECO:0008006" key="5">
    <source>
        <dbReference type="Google" id="ProtNLM"/>
    </source>
</evidence>
<dbReference type="EMBL" id="PEBW01000007">
    <property type="protein sequence ID" value="PTQ51074.1"/>
    <property type="molecule type" value="Genomic_DNA"/>
</dbReference>
<evidence type="ECO:0000313" key="3">
    <source>
        <dbReference type="EMBL" id="PTQ51074.1"/>
    </source>
</evidence>
<reference evidence="3 4" key="1">
    <citation type="submission" date="2017-08" db="EMBL/GenBank/DDBJ databases">
        <title>Burning lignite coal seam in the remote Altai Mountains harbors a hydrogen-driven thermophilic microbial community.</title>
        <authorList>
            <person name="Kadnikov V.V."/>
            <person name="Mardanov A.V."/>
            <person name="Ivasenko D."/>
            <person name="Beletsky A.V."/>
            <person name="Karnachuk O.V."/>
            <person name="Ravin N.V."/>
        </authorList>
    </citation>
    <scope>NUCLEOTIDE SEQUENCE [LARGE SCALE GENOMIC DNA]</scope>
    <source>
        <strain evidence="3">AL31</strain>
    </source>
</reference>
<dbReference type="Pfam" id="PF07510">
    <property type="entry name" value="GmrSD_C"/>
    <property type="match status" value="1"/>
</dbReference>
<organism evidence="3 4">
    <name type="scientific">Brockia lithotrophica</name>
    <dbReference type="NCBI Taxonomy" id="933949"/>
    <lineage>
        <taxon>Bacteria</taxon>
        <taxon>Bacillati</taxon>
        <taxon>Bacillota</taxon>
        <taxon>Bacilli</taxon>
        <taxon>Bacillales</taxon>
        <taxon>Bacillales Family X. Incertae Sedis</taxon>
        <taxon>Brockia</taxon>
    </lineage>
</organism>
<dbReference type="PANTHER" id="PTHR35149">
    <property type="entry name" value="SLL5132 PROTEIN"/>
    <property type="match status" value="1"/>
</dbReference>
<dbReference type="InterPro" id="IPR004919">
    <property type="entry name" value="GmrSD_N"/>
</dbReference>